<dbReference type="Proteomes" id="UP001162131">
    <property type="component" value="Unassembled WGS sequence"/>
</dbReference>
<evidence type="ECO:0000256" key="2">
    <source>
        <dbReference type="SAM" id="SignalP"/>
    </source>
</evidence>
<proteinExistence type="predicted"/>
<keyword evidence="4" id="KW-1185">Reference proteome</keyword>
<organism evidence="3 4">
    <name type="scientific">Blepharisma stoltei</name>
    <dbReference type="NCBI Taxonomy" id="1481888"/>
    <lineage>
        <taxon>Eukaryota</taxon>
        <taxon>Sar</taxon>
        <taxon>Alveolata</taxon>
        <taxon>Ciliophora</taxon>
        <taxon>Postciliodesmatophora</taxon>
        <taxon>Heterotrichea</taxon>
        <taxon>Heterotrichida</taxon>
        <taxon>Blepharismidae</taxon>
        <taxon>Blepharisma</taxon>
    </lineage>
</organism>
<feature type="compositionally biased region" description="Basic residues" evidence="1">
    <location>
        <begin position="101"/>
        <end position="115"/>
    </location>
</feature>
<name>A0AAU9JDF7_9CILI</name>
<protein>
    <submittedName>
        <fullName evidence="3">Uncharacterized protein</fullName>
    </submittedName>
</protein>
<dbReference type="EMBL" id="CAJZBQ010000035">
    <property type="protein sequence ID" value="CAG9323793.1"/>
    <property type="molecule type" value="Genomic_DNA"/>
</dbReference>
<keyword evidence="2" id="KW-0732">Signal</keyword>
<sequence>MKLLCFGKFLNALCLICAKKETSETSASSSEKLAETKQNDPYHNQENSIEASNRTCNSIKNFEQPQEMVGDIEQTFTFGQKTFSDACKVYEGNSDSLNPTAKKKSKPKQKKKKNTKNTIDKI</sequence>
<feature type="region of interest" description="Disordered" evidence="1">
    <location>
        <begin position="91"/>
        <end position="122"/>
    </location>
</feature>
<comment type="caution">
    <text evidence="3">The sequence shown here is derived from an EMBL/GenBank/DDBJ whole genome shotgun (WGS) entry which is preliminary data.</text>
</comment>
<dbReference type="AlphaFoldDB" id="A0AAU9JDF7"/>
<reference evidence="3" key="1">
    <citation type="submission" date="2021-09" db="EMBL/GenBank/DDBJ databases">
        <authorList>
            <consortium name="AG Swart"/>
            <person name="Singh M."/>
            <person name="Singh A."/>
            <person name="Seah K."/>
            <person name="Emmerich C."/>
        </authorList>
    </citation>
    <scope>NUCLEOTIDE SEQUENCE</scope>
    <source>
        <strain evidence="3">ATCC30299</strain>
    </source>
</reference>
<evidence type="ECO:0000313" key="3">
    <source>
        <dbReference type="EMBL" id="CAG9323793.1"/>
    </source>
</evidence>
<evidence type="ECO:0000313" key="4">
    <source>
        <dbReference type="Proteomes" id="UP001162131"/>
    </source>
</evidence>
<feature type="signal peptide" evidence="2">
    <location>
        <begin position="1"/>
        <end position="18"/>
    </location>
</feature>
<feature type="compositionally biased region" description="Polar residues" evidence="1">
    <location>
        <begin position="41"/>
        <end position="51"/>
    </location>
</feature>
<gene>
    <name evidence="3" type="ORF">BSTOLATCC_MIC34829</name>
</gene>
<feature type="chain" id="PRO_5043314157" evidence="2">
    <location>
        <begin position="19"/>
        <end position="122"/>
    </location>
</feature>
<evidence type="ECO:0000256" key="1">
    <source>
        <dbReference type="SAM" id="MobiDB-lite"/>
    </source>
</evidence>
<accession>A0AAU9JDF7</accession>
<feature type="region of interest" description="Disordered" evidence="1">
    <location>
        <begin position="22"/>
        <end position="51"/>
    </location>
</feature>